<comment type="similarity">
    <text evidence="2 12">Belongs to the D-alanine--D-alanine ligase family.</text>
</comment>
<evidence type="ECO:0000313" key="16">
    <source>
        <dbReference type="EMBL" id="ARF67906.1"/>
    </source>
</evidence>
<feature type="binding site" evidence="14">
    <location>
        <begin position="207"/>
        <end position="214"/>
    </location>
    <ligand>
        <name>ATP</name>
        <dbReference type="ChEBI" id="CHEBI:30616"/>
    </ligand>
</feature>
<dbReference type="InterPro" id="IPR011095">
    <property type="entry name" value="Dala_Dala_lig_C"/>
</dbReference>
<dbReference type="GO" id="GO:0009252">
    <property type="term" value="P:peptidoglycan biosynthetic process"/>
    <property type="evidence" value="ECO:0007669"/>
    <property type="project" value="UniProtKB-UniRule"/>
</dbReference>
<comment type="function">
    <text evidence="12">Cell wall formation.</text>
</comment>
<evidence type="ECO:0000256" key="3">
    <source>
        <dbReference type="ARBA" id="ARBA00022598"/>
    </source>
</evidence>
<comment type="cofactor">
    <cofactor evidence="1">
        <name>Mn(2+)</name>
        <dbReference type="ChEBI" id="CHEBI:29035"/>
    </cofactor>
</comment>
<reference evidence="16 17" key="1">
    <citation type="submission" date="2017-03" db="EMBL/GenBank/DDBJ databases">
        <title>Paenibacillus larvae genome sequencing.</title>
        <authorList>
            <person name="Dingman D.W."/>
        </authorList>
    </citation>
    <scope>NUCLEOTIDE SEQUENCE [LARGE SCALE GENOMIC DNA]</scope>
    <source>
        <strain evidence="16 17">SAG 10367</strain>
    </source>
</reference>
<comment type="subcellular location">
    <subcellularLocation>
        <location evidence="12">Cytoplasm</location>
    </subcellularLocation>
</comment>
<dbReference type="InterPro" id="IPR058165">
    <property type="entry name" value="VanA-like"/>
</dbReference>
<dbReference type="PROSITE" id="PS00844">
    <property type="entry name" value="DALA_DALA_LIGASE_2"/>
    <property type="match status" value="1"/>
</dbReference>
<sequence length="343" mass="37426">MNRLKIALLFGGCSEEHDVSVKSAKEIADNIDTEKYEPIYIGITRSGVWKMCEKPCVDWDNENCRSAVLSPDKKMHGLLVMRNKGYQIQRIDAVFSVLHGKSGEDGAIQGLFELSGIPYVGCDVQSSAVCMDKSLTYIVAKNAGFGTPEFLILNHGDKPDSNTLTYPVFVKPARSGSSFGVNKVNNEDELHTAIETARQYDSKVLIEQAVPGLEVGCAVLGNGTDLIVGEVDQISLSHGIFRIHQEDQPEKGSENAVVLVPANLSAEKRIKIQETAKAIYKALGCKGLSRVDMFLQENGRIILNEVNTLPGFTVYSRYPRMMAAAGMTLSGLIDHCITLALKG</sequence>
<dbReference type="InterPro" id="IPR000291">
    <property type="entry name" value="D-Ala_lig_Van_CS"/>
</dbReference>
<dbReference type="EC" id="6.3.2.4" evidence="12"/>
<gene>
    <name evidence="12" type="primary">ddl</name>
    <name evidence="16" type="ORF">B7C51_08785</name>
</gene>
<dbReference type="GO" id="GO:0005524">
    <property type="term" value="F:ATP binding"/>
    <property type="evidence" value="ECO:0007669"/>
    <property type="project" value="UniProtKB-UniRule"/>
</dbReference>
<dbReference type="RefSeq" id="WP_077996084.1">
    <property type="nucleotide sequence ID" value="NZ_CP019794.1"/>
</dbReference>
<dbReference type="SUPFAM" id="SSF56059">
    <property type="entry name" value="Glutathione synthetase ATP-binding domain-like"/>
    <property type="match status" value="1"/>
</dbReference>
<dbReference type="SUPFAM" id="SSF52440">
    <property type="entry name" value="PreATP-grasp domain"/>
    <property type="match status" value="1"/>
</dbReference>
<dbReference type="InterPro" id="IPR011127">
    <property type="entry name" value="Dala_Dala_lig_N"/>
</dbReference>
<dbReference type="GO" id="GO:0005829">
    <property type="term" value="C:cytosol"/>
    <property type="evidence" value="ECO:0007669"/>
    <property type="project" value="TreeGrafter"/>
</dbReference>
<name>A0A1V0US55_9BACL</name>
<comment type="pathway">
    <text evidence="12">Cell wall biogenesis; peptidoglycan biosynthesis.</text>
</comment>
<dbReference type="Pfam" id="PF07478">
    <property type="entry name" value="Dala_Dala_lig_C"/>
    <property type="match status" value="1"/>
</dbReference>
<keyword evidence="12" id="KW-0963">Cytoplasm</keyword>
<evidence type="ECO:0000256" key="14">
    <source>
        <dbReference type="PIRSR" id="PIRSR039102-2"/>
    </source>
</evidence>
<feature type="binding site" evidence="15">
    <location>
        <position position="292"/>
    </location>
    <ligand>
        <name>Mg(2+)</name>
        <dbReference type="ChEBI" id="CHEBI:18420"/>
        <label>1</label>
    </ligand>
</feature>
<dbReference type="EMBL" id="CP020557">
    <property type="protein sequence ID" value="ARF67906.1"/>
    <property type="molecule type" value="Genomic_DNA"/>
</dbReference>
<comment type="cofactor">
    <cofactor evidence="15">
        <name>Mg(2+)</name>
        <dbReference type="ChEBI" id="CHEBI:18420"/>
    </cofactor>
    <cofactor evidence="15">
        <name>Mn(2+)</name>
        <dbReference type="ChEBI" id="CHEBI:29035"/>
    </cofactor>
    <text evidence="15">Binds 2 magnesium or manganese ions per subunit.</text>
</comment>
<dbReference type="InterPro" id="IPR013815">
    <property type="entry name" value="ATP_grasp_subdomain_1"/>
</dbReference>
<dbReference type="Gene3D" id="3.40.50.20">
    <property type="match status" value="1"/>
</dbReference>
<feature type="binding site" evidence="14">
    <location>
        <begin position="304"/>
        <end position="305"/>
    </location>
    <ligand>
        <name>ATP</name>
        <dbReference type="ChEBI" id="CHEBI:30616"/>
    </ligand>
</feature>
<dbReference type="InterPro" id="IPR005905">
    <property type="entry name" value="D_ala_D_ala"/>
</dbReference>
<evidence type="ECO:0000256" key="5">
    <source>
        <dbReference type="ARBA" id="ARBA00022741"/>
    </source>
</evidence>
<keyword evidence="6" id="KW-0067">ATP-binding</keyword>
<evidence type="ECO:0000256" key="13">
    <source>
        <dbReference type="PIRSR" id="PIRSR039102-1"/>
    </source>
</evidence>
<dbReference type="NCBIfam" id="NF000144">
    <property type="entry name" value="D_ala_D_lac_VanF"/>
    <property type="match status" value="1"/>
</dbReference>
<dbReference type="InterPro" id="IPR011761">
    <property type="entry name" value="ATP-grasp"/>
</dbReference>
<dbReference type="NCBIfam" id="TIGR01205">
    <property type="entry name" value="D_ala_D_alaTIGR"/>
    <property type="match status" value="1"/>
</dbReference>
<evidence type="ECO:0000313" key="17">
    <source>
        <dbReference type="Proteomes" id="UP000192727"/>
    </source>
</evidence>
<dbReference type="GeneID" id="64220463"/>
<feature type="binding site" evidence="14">
    <location>
        <begin position="177"/>
        <end position="178"/>
    </location>
    <ligand>
        <name>ATP</name>
        <dbReference type="ChEBI" id="CHEBI:30616"/>
    </ligand>
</feature>
<dbReference type="PANTHER" id="PTHR23132">
    <property type="entry name" value="D-ALANINE--D-ALANINE LIGASE"/>
    <property type="match status" value="1"/>
</dbReference>
<keyword evidence="4 15" id="KW-0479">Metal-binding</keyword>
<evidence type="ECO:0000256" key="4">
    <source>
        <dbReference type="ARBA" id="ARBA00022723"/>
    </source>
</evidence>
<dbReference type="GO" id="GO:0008360">
    <property type="term" value="P:regulation of cell shape"/>
    <property type="evidence" value="ECO:0007669"/>
    <property type="project" value="UniProtKB-KW"/>
</dbReference>
<evidence type="ECO:0000256" key="15">
    <source>
        <dbReference type="PIRSR" id="PIRSR039102-3"/>
    </source>
</evidence>
<dbReference type="PROSITE" id="PS50975">
    <property type="entry name" value="ATP_GRASP"/>
    <property type="match status" value="1"/>
</dbReference>
<organism evidence="16 17">
    <name type="scientific">Paenibacillus larvae subsp. pulvifaciens</name>
    <dbReference type="NCBI Taxonomy" id="1477"/>
    <lineage>
        <taxon>Bacteria</taxon>
        <taxon>Bacillati</taxon>
        <taxon>Bacillota</taxon>
        <taxon>Bacilli</taxon>
        <taxon>Bacillales</taxon>
        <taxon>Paenibacillaceae</taxon>
        <taxon>Paenibacillus</taxon>
    </lineage>
</organism>
<dbReference type="Gene3D" id="3.30.470.20">
    <property type="entry name" value="ATP-grasp fold, B domain"/>
    <property type="match status" value="1"/>
</dbReference>
<evidence type="ECO:0000256" key="10">
    <source>
        <dbReference type="ARBA" id="ARBA00023211"/>
    </source>
</evidence>
<dbReference type="FunFam" id="3.40.50.20:FF:000039">
    <property type="entry name" value="D-alanine--D-alanine ligase"/>
    <property type="match status" value="1"/>
</dbReference>
<proteinExistence type="inferred from homology"/>
<dbReference type="PIRSF" id="PIRSF039102">
    <property type="entry name" value="Ddl/VanB"/>
    <property type="match status" value="1"/>
</dbReference>
<dbReference type="GO" id="GO:0008716">
    <property type="term" value="F:D-alanine-D-alanine ligase activity"/>
    <property type="evidence" value="ECO:0007669"/>
    <property type="project" value="UniProtKB-UniRule"/>
</dbReference>
<dbReference type="PANTHER" id="PTHR23132:SF25">
    <property type="entry name" value="D-ALANINE--D-ALANINE LIGASE A"/>
    <property type="match status" value="1"/>
</dbReference>
<dbReference type="HAMAP" id="MF_00047">
    <property type="entry name" value="Dala_Dala_lig"/>
    <property type="match status" value="1"/>
</dbReference>
<keyword evidence="3 12" id="KW-0436">Ligase</keyword>
<evidence type="ECO:0000256" key="9">
    <source>
        <dbReference type="ARBA" id="ARBA00022984"/>
    </source>
</evidence>
<feature type="binding site" evidence="14">
    <location>
        <position position="133"/>
    </location>
    <ligand>
        <name>ATP</name>
        <dbReference type="ChEBI" id="CHEBI:30616"/>
    </ligand>
</feature>
<keyword evidence="7 15" id="KW-0460">Magnesium</keyword>
<feature type="binding site" evidence="15">
    <location>
        <position position="307"/>
    </location>
    <ligand>
        <name>Mg(2+)</name>
        <dbReference type="ChEBI" id="CHEBI:18420"/>
        <label>2</label>
    </ligand>
</feature>
<feature type="binding site" evidence="15">
    <location>
        <position position="305"/>
    </location>
    <ligand>
        <name>Mg(2+)</name>
        <dbReference type="ChEBI" id="CHEBI:18420"/>
        <label>2</label>
    </ligand>
</feature>
<dbReference type="UniPathway" id="UPA00219"/>
<evidence type="ECO:0000256" key="6">
    <source>
        <dbReference type="ARBA" id="ARBA00022840"/>
    </source>
</evidence>
<keyword evidence="8 12" id="KW-0133">Cell shape</keyword>
<dbReference type="Pfam" id="PF01820">
    <property type="entry name" value="Dala_Dala_lig_N"/>
    <property type="match status" value="1"/>
</dbReference>
<dbReference type="Gene3D" id="3.30.1490.20">
    <property type="entry name" value="ATP-grasp fold, A domain"/>
    <property type="match status" value="1"/>
</dbReference>
<dbReference type="Proteomes" id="UP000192727">
    <property type="component" value="Chromosome"/>
</dbReference>
<evidence type="ECO:0000256" key="12">
    <source>
        <dbReference type="HAMAP-Rule" id="MF_00047"/>
    </source>
</evidence>
<feature type="active site" evidence="13">
    <location>
        <position position="16"/>
    </location>
</feature>
<feature type="active site" evidence="13">
    <location>
        <position position="177"/>
    </location>
</feature>
<protein>
    <recommendedName>
        <fullName evidence="12">D-alanine--D-alanine ligase</fullName>
        <ecNumber evidence="12">6.3.2.4</ecNumber>
    </recommendedName>
    <alternativeName>
        <fullName evidence="12">D-Ala-D-Ala ligase</fullName>
    </alternativeName>
    <alternativeName>
        <fullName evidence="12">D-alanylalanine synthetase</fullName>
    </alternativeName>
</protein>
<dbReference type="NCBIfam" id="NF000206">
    <property type="entry name" value="D_ala_D_lac"/>
    <property type="match status" value="1"/>
</dbReference>
<dbReference type="InterPro" id="IPR016185">
    <property type="entry name" value="PreATP-grasp_dom_sf"/>
</dbReference>
<comment type="catalytic activity">
    <reaction evidence="12">
        <text>2 D-alanine + ATP = D-alanyl-D-alanine + ADP + phosphate + H(+)</text>
        <dbReference type="Rhea" id="RHEA:11224"/>
        <dbReference type="ChEBI" id="CHEBI:15378"/>
        <dbReference type="ChEBI" id="CHEBI:30616"/>
        <dbReference type="ChEBI" id="CHEBI:43474"/>
        <dbReference type="ChEBI" id="CHEBI:57416"/>
        <dbReference type="ChEBI" id="CHEBI:57822"/>
        <dbReference type="ChEBI" id="CHEBI:456216"/>
        <dbReference type="EC" id="6.3.2.4"/>
    </reaction>
</comment>
<keyword evidence="10 15" id="KW-0464">Manganese</keyword>
<accession>A0A1V0US55</accession>
<evidence type="ECO:0000256" key="8">
    <source>
        <dbReference type="ARBA" id="ARBA00022960"/>
    </source>
</evidence>
<feature type="binding site" evidence="14">
    <location>
        <begin position="169"/>
        <end position="171"/>
    </location>
    <ligand>
        <name>ATP</name>
        <dbReference type="ChEBI" id="CHEBI:30616"/>
    </ligand>
</feature>
<evidence type="ECO:0000256" key="11">
    <source>
        <dbReference type="ARBA" id="ARBA00023316"/>
    </source>
</evidence>
<dbReference type="PROSITE" id="PS00843">
    <property type="entry name" value="DALA_DALA_LIGASE_1"/>
    <property type="match status" value="1"/>
</dbReference>
<feature type="active site" evidence="13">
    <location>
        <position position="316"/>
    </location>
</feature>
<keyword evidence="11 12" id="KW-0961">Cell wall biogenesis/degradation</keyword>
<evidence type="ECO:0000256" key="1">
    <source>
        <dbReference type="ARBA" id="ARBA00001936"/>
    </source>
</evidence>
<dbReference type="NCBIfam" id="NF002528">
    <property type="entry name" value="PRK01966.1-4"/>
    <property type="match status" value="1"/>
</dbReference>
<dbReference type="GO" id="GO:0071555">
    <property type="term" value="P:cell wall organization"/>
    <property type="evidence" value="ECO:0007669"/>
    <property type="project" value="UniProtKB-KW"/>
</dbReference>
<feature type="binding site" evidence="15">
    <location>
        <position position="305"/>
    </location>
    <ligand>
        <name>Mg(2+)</name>
        <dbReference type="ChEBI" id="CHEBI:18420"/>
        <label>1</label>
    </ligand>
</feature>
<keyword evidence="5 14" id="KW-0547">Nucleotide-binding</keyword>
<evidence type="ECO:0000256" key="7">
    <source>
        <dbReference type="ARBA" id="ARBA00022842"/>
    </source>
</evidence>
<evidence type="ECO:0000256" key="2">
    <source>
        <dbReference type="ARBA" id="ARBA00010871"/>
    </source>
</evidence>
<keyword evidence="9 12" id="KW-0573">Peptidoglycan synthesis</keyword>
<dbReference type="AlphaFoldDB" id="A0A1V0US55"/>
<dbReference type="GO" id="GO:0046872">
    <property type="term" value="F:metal ion binding"/>
    <property type="evidence" value="ECO:0007669"/>
    <property type="project" value="UniProtKB-KW"/>
</dbReference>